<dbReference type="AlphaFoldDB" id="A0A4V1G808"/>
<protein>
    <submittedName>
        <fullName evidence="2">Acetoacetyl-CoA synthase</fullName>
    </submittedName>
</protein>
<evidence type="ECO:0000313" key="3">
    <source>
        <dbReference type="Proteomes" id="UP000302163"/>
    </source>
</evidence>
<evidence type="ECO:0000313" key="2">
    <source>
        <dbReference type="EMBL" id="QCT21497.1"/>
    </source>
</evidence>
<keyword evidence="1" id="KW-1277">Toxin-antitoxin system</keyword>
<name>A0A4V1G808_9ENTR</name>
<dbReference type="InterPro" id="IPR009956">
    <property type="entry name" value="Post-segregation_anti-tox_CcdA"/>
</dbReference>
<dbReference type="OrthoDB" id="7219749at2"/>
<sequence length="78" mass="8991">MAYRVTDKKRTNVTIRADLLQEARACGINLSALLEHSLQEKLKEARRVRYLEENQAAFESHNRFIQKAGLFSDDEGIL</sequence>
<evidence type="ECO:0000256" key="1">
    <source>
        <dbReference type="ARBA" id="ARBA00022649"/>
    </source>
</evidence>
<keyword evidence="3" id="KW-1185">Reference proteome</keyword>
<dbReference type="Pfam" id="PF07362">
    <property type="entry name" value="CcdA"/>
    <property type="match status" value="1"/>
</dbReference>
<dbReference type="RefSeq" id="WP_138097653.1">
    <property type="nucleotide sequence ID" value="NZ_CP040428.1"/>
</dbReference>
<dbReference type="KEGG" id="izh:FEM41_18485"/>
<proteinExistence type="predicted"/>
<dbReference type="Proteomes" id="UP000302163">
    <property type="component" value="Chromosome"/>
</dbReference>
<gene>
    <name evidence="2" type="ORF">FEM41_18485</name>
</gene>
<organism evidence="2 3">
    <name type="scientific">Jejubacter calystegiae</name>
    <dbReference type="NCBI Taxonomy" id="2579935"/>
    <lineage>
        <taxon>Bacteria</taxon>
        <taxon>Pseudomonadati</taxon>
        <taxon>Pseudomonadota</taxon>
        <taxon>Gammaproteobacteria</taxon>
        <taxon>Enterobacterales</taxon>
        <taxon>Enterobacteriaceae</taxon>
        <taxon>Jejubacter</taxon>
    </lineage>
</organism>
<dbReference type="EMBL" id="CP040428">
    <property type="protein sequence ID" value="QCT21497.1"/>
    <property type="molecule type" value="Genomic_DNA"/>
</dbReference>
<accession>A0A4V1G808</accession>
<reference evidence="2 3" key="1">
    <citation type="submission" date="2019-05" db="EMBL/GenBank/DDBJ databases">
        <title>Complete genome sequence of Izhakiella calystegiae KSNA2, an endophyte isolated from beach morning glory (Calystegia soldanella).</title>
        <authorList>
            <person name="Jiang L."/>
            <person name="Jeong J.C."/>
            <person name="Kim C.Y."/>
            <person name="Kim D.H."/>
            <person name="Kim S.W."/>
            <person name="Lee j."/>
        </authorList>
    </citation>
    <scope>NUCLEOTIDE SEQUENCE [LARGE SCALE GENOMIC DNA]</scope>
    <source>
        <strain evidence="2 3">KSNA2</strain>
    </source>
</reference>